<feature type="non-terminal residue" evidence="1">
    <location>
        <position position="59"/>
    </location>
</feature>
<comment type="caution">
    <text evidence="1">The sequence shown here is derived from an EMBL/GenBank/DDBJ whole genome shotgun (WGS) entry which is preliminary data.</text>
</comment>
<name>A0ACA9SIN9_9GLOM</name>
<evidence type="ECO:0000313" key="1">
    <source>
        <dbReference type="EMBL" id="CAG8841059.1"/>
    </source>
</evidence>
<gene>
    <name evidence="1" type="ORF">RPERSI_LOCUS31700</name>
</gene>
<proteinExistence type="predicted"/>
<dbReference type="Proteomes" id="UP000789920">
    <property type="component" value="Unassembled WGS sequence"/>
</dbReference>
<dbReference type="EMBL" id="CAJVQC010128859">
    <property type="protein sequence ID" value="CAG8841059.1"/>
    <property type="molecule type" value="Genomic_DNA"/>
</dbReference>
<accession>A0ACA9SIN9</accession>
<reference evidence="1" key="1">
    <citation type="submission" date="2021-06" db="EMBL/GenBank/DDBJ databases">
        <authorList>
            <person name="Kallberg Y."/>
            <person name="Tangrot J."/>
            <person name="Rosling A."/>
        </authorList>
    </citation>
    <scope>NUCLEOTIDE SEQUENCE</scope>
    <source>
        <strain evidence="1">MA461A</strain>
    </source>
</reference>
<organism evidence="1 2">
    <name type="scientific">Racocetra persica</name>
    <dbReference type="NCBI Taxonomy" id="160502"/>
    <lineage>
        <taxon>Eukaryota</taxon>
        <taxon>Fungi</taxon>
        <taxon>Fungi incertae sedis</taxon>
        <taxon>Mucoromycota</taxon>
        <taxon>Glomeromycotina</taxon>
        <taxon>Glomeromycetes</taxon>
        <taxon>Diversisporales</taxon>
        <taxon>Gigasporaceae</taxon>
        <taxon>Racocetra</taxon>
    </lineage>
</organism>
<sequence length="59" mass="6415">FSFGPIAAAALGFSECCSQSGFLVFIRFIYTKLIIFSANVNSENSPSDDVEPNFPTYLA</sequence>
<evidence type="ECO:0000313" key="2">
    <source>
        <dbReference type="Proteomes" id="UP000789920"/>
    </source>
</evidence>
<keyword evidence="2" id="KW-1185">Reference proteome</keyword>
<feature type="non-terminal residue" evidence="1">
    <location>
        <position position="1"/>
    </location>
</feature>
<protein>
    <submittedName>
        <fullName evidence="1">19169_t:CDS:1</fullName>
    </submittedName>
</protein>